<evidence type="ECO:0000256" key="1">
    <source>
        <dbReference type="SAM" id="MobiDB-lite"/>
    </source>
</evidence>
<feature type="compositionally biased region" description="Basic and acidic residues" evidence="1">
    <location>
        <begin position="60"/>
        <end position="72"/>
    </location>
</feature>
<dbReference type="Gene3D" id="2.40.50.140">
    <property type="entry name" value="Nucleic acid-binding proteins"/>
    <property type="match status" value="1"/>
</dbReference>
<reference evidence="2 3" key="1">
    <citation type="submission" date="2018-11" db="EMBL/GenBank/DDBJ databases">
        <title>Flavobacterium sp. nov., YIM 102701-2 draft genome.</title>
        <authorList>
            <person name="Li G."/>
            <person name="Jiang Y."/>
        </authorList>
    </citation>
    <scope>NUCLEOTIDE SEQUENCE [LARGE SCALE GENOMIC DNA]</scope>
    <source>
        <strain evidence="2 3">YIM 102701-2</strain>
    </source>
</reference>
<dbReference type="InterPro" id="IPR012340">
    <property type="entry name" value="NA-bd_OB-fold"/>
</dbReference>
<dbReference type="Proteomes" id="UP000275719">
    <property type="component" value="Unassembled WGS sequence"/>
</dbReference>
<gene>
    <name evidence="2" type="ORF">EG240_10030</name>
</gene>
<protein>
    <submittedName>
        <fullName evidence="2">Cold shock domain-containing protein</fullName>
    </submittedName>
</protein>
<feature type="region of interest" description="Disordered" evidence="1">
    <location>
        <begin position="54"/>
        <end position="73"/>
    </location>
</feature>
<dbReference type="SUPFAM" id="SSF50249">
    <property type="entry name" value="Nucleic acid-binding proteins"/>
    <property type="match status" value="1"/>
</dbReference>
<comment type="caution">
    <text evidence="2">The sequence shown here is derived from an EMBL/GenBank/DDBJ whole genome shotgun (WGS) entry which is preliminary data.</text>
</comment>
<sequence length="137" mass="15911">MSKNQQTFRKSEIAKGKMKKKQDKVKKKEERKDNNNKGKSLEEQFVYVDFLGRLTSTPPEKQRDINTSRGDESDFVSGKVKFMDDAKKFGFISITTSGEDVYFRYDDLSKPVKKDEVILFKYKKASRGLTLTEMMSI</sequence>
<accession>A0A3P3W8Y8</accession>
<keyword evidence="3" id="KW-1185">Reference proteome</keyword>
<name>A0A3P3W8Y8_9FLAO</name>
<feature type="region of interest" description="Disordered" evidence="1">
    <location>
        <begin position="1"/>
        <end position="40"/>
    </location>
</feature>
<dbReference type="AlphaFoldDB" id="A0A3P3W8Y8"/>
<evidence type="ECO:0000313" key="3">
    <source>
        <dbReference type="Proteomes" id="UP000275719"/>
    </source>
</evidence>
<evidence type="ECO:0000313" key="2">
    <source>
        <dbReference type="EMBL" id="RRJ90079.1"/>
    </source>
</evidence>
<dbReference type="EMBL" id="RQVQ01000020">
    <property type="protein sequence ID" value="RRJ90079.1"/>
    <property type="molecule type" value="Genomic_DNA"/>
</dbReference>
<dbReference type="OrthoDB" id="1493235at2"/>
<feature type="compositionally biased region" description="Basic and acidic residues" evidence="1">
    <location>
        <begin position="26"/>
        <end position="40"/>
    </location>
</feature>
<dbReference type="RefSeq" id="WP_125019266.1">
    <property type="nucleotide sequence ID" value="NZ_RQVQ01000020.1"/>
</dbReference>
<feature type="compositionally biased region" description="Basic residues" evidence="1">
    <location>
        <begin position="16"/>
        <end position="25"/>
    </location>
</feature>
<proteinExistence type="predicted"/>
<organism evidence="2 3">
    <name type="scientific">Paenimyroides tangerinum</name>
    <dbReference type="NCBI Taxonomy" id="2488728"/>
    <lineage>
        <taxon>Bacteria</taxon>
        <taxon>Pseudomonadati</taxon>
        <taxon>Bacteroidota</taxon>
        <taxon>Flavobacteriia</taxon>
        <taxon>Flavobacteriales</taxon>
        <taxon>Flavobacteriaceae</taxon>
        <taxon>Paenimyroides</taxon>
    </lineage>
</organism>